<evidence type="ECO:0000256" key="14">
    <source>
        <dbReference type="SAM" id="MobiDB-lite"/>
    </source>
</evidence>
<dbReference type="EC" id="2.7.1.130" evidence="3 13"/>
<keyword evidence="8 13" id="KW-0547">Nucleotide-binding</keyword>
<dbReference type="Pfam" id="PF02606">
    <property type="entry name" value="LpxK"/>
    <property type="match status" value="1"/>
</dbReference>
<comment type="pathway">
    <text evidence="2 13">Glycolipid biosynthesis; lipid IV(A) biosynthesis; lipid IV(A) from (3R)-3-hydroxytetradecanoyl-[acyl-carrier-protein] and UDP-N-acetyl-alpha-D-glucosamine: step 6/6.</text>
</comment>
<dbReference type="PANTHER" id="PTHR42724">
    <property type="entry name" value="TETRAACYLDISACCHARIDE 4'-KINASE"/>
    <property type="match status" value="1"/>
</dbReference>
<evidence type="ECO:0000256" key="8">
    <source>
        <dbReference type="ARBA" id="ARBA00022741"/>
    </source>
</evidence>
<dbReference type="InterPro" id="IPR027417">
    <property type="entry name" value="P-loop_NTPase"/>
</dbReference>
<dbReference type="EMBL" id="RYYV01000001">
    <property type="protein sequence ID" value="RUL79790.1"/>
    <property type="molecule type" value="Genomic_DNA"/>
</dbReference>
<gene>
    <name evidence="13" type="primary">lpxK</name>
    <name evidence="15" type="ORF">EKH80_00905</name>
</gene>
<dbReference type="Proteomes" id="UP000274358">
    <property type="component" value="Unassembled WGS sequence"/>
</dbReference>
<dbReference type="GO" id="GO:0009245">
    <property type="term" value="P:lipid A biosynthetic process"/>
    <property type="evidence" value="ECO:0007669"/>
    <property type="project" value="UniProtKB-UniRule"/>
</dbReference>
<keyword evidence="6 13" id="KW-0441">Lipid A biosynthesis</keyword>
<keyword evidence="7 13" id="KW-0808">Transferase</keyword>
<keyword evidence="5 13" id="KW-0444">Lipid biosynthesis</keyword>
<name>A0A432MAM5_9GAMM</name>
<dbReference type="RefSeq" id="WP_126682842.1">
    <property type="nucleotide sequence ID" value="NZ_RYYV01000001.1"/>
</dbReference>
<comment type="similarity">
    <text evidence="13">Belongs to the LpxK family.</text>
</comment>
<keyword evidence="16" id="KW-1185">Reference proteome</keyword>
<evidence type="ECO:0000256" key="13">
    <source>
        <dbReference type="HAMAP-Rule" id="MF_00409"/>
    </source>
</evidence>
<feature type="region of interest" description="Disordered" evidence="14">
    <location>
        <begin position="88"/>
        <end position="112"/>
    </location>
</feature>
<feature type="compositionally biased region" description="Acidic residues" evidence="14">
    <location>
        <begin position="103"/>
        <end position="112"/>
    </location>
</feature>
<evidence type="ECO:0000256" key="5">
    <source>
        <dbReference type="ARBA" id="ARBA00022516"/>
    </source>
</evidence>
<dbReference type="CDD" id="cd01983">
    <property type="entry name" value="SIMIBI"/>
    <property type="match status" value="1"/>
</dbReference>
<evidence type="ECO:0000256" key="12">
    <source>
        <dbReference type="ARBA" id="ARBA00029757"/>
    </source>
</evidence>
<evidence type="ECO:0000256" key="7">
    <source>
        <dbReference type="ARBA" id="ARBA00022679"/>
    </source>
</evidence>
<protein>
    <recommendedName>
        <fullName evidence="4 13">Tetraacyldisaccharide 4'-kinase</fullName>
        <ecNumber evidence="3 13">2.7.1.130</ecNumber>
    </recommendedName>
    <alternativeName>
        <fullName evidence="12 13">Lipid A 4'-kinase</fullName>
    </alternativeName>
</protein>
<organism evidence="15 16">
    <name type="scientific">Dyella choica</name>
    <dbReference type="NCBI Taxonomy" id="1927959"/>
    <lineage>
        <taxon>Bacteria</taxon>
        <taxon>Pseudomonadati</taxon>
        <taxon>Pseudomonadota</taxon>
        <taxon>Gammaproteobacteria</taxon>
        <taxon>Lysobacterales</taxon>
        <taxon>Rhodanobacteraceae</taxon>
        <taxon>Dyella</taxon>
    </lineage>
</organism>
<dbReference type="UniPathway" id="UPA00359">
    <property type="reaction ID" value="UER00482"/>
</dbReference>
<evidence type="ECO:0000256" key="2">
    <source>
        <dbReference type="ARBA" id="ARBA00004870"/>
    </source>
</evidence>
<accession>A0A432MAM5</accession>
<dbReference type="GO" id="GO:0005886">
    <property type="term" value="C:plasma membrane"/>
    <property type="evidence" value="ECO:0007669"/>
    <property type="project" value="TreeGrafter"/>
</dbReference>
<reference evidence="15 16" key="1">
    <citation type="submission" date="2018-12" db="EMBL/GenBank/DDBJ databases">
        <title>Dyella dinghuensis sp. nov. DHOA06 and Dyella choica sp. nov. 4M-K27, isolated from forest soil.</title>
        <authorList>
            <person name="Qiu L.-H."/>
            <person name="Gao Z.-H."/>
        </authorList>
    </citation>
    <scope>NUCLEOTIDE SEQUENCE [LARGE SCALE GENOMIC DNA]</scope>
    <source>
        <strain evidence="15 16">4M-K27</strain>
    </source>
</reference>
<evidence type="ECO:0000256" key="3">
    <source>
        <dbReference type="ARBA" id="ARBA00012071"/>
    </source>
</evidence>
<evidence type="ECO:0000256" key="4">
    <source>
        <dbReference type="ARBA" id="ARBA00016436"/>
    </source>
</evidence>
<keyword evidence="9 13" id="KW-0418">Kinase</keyword>
<dbReference type="GO" id="GO:0009029">
    <property type="term" value="F:lipid-A 4'-kinase activity"/>
    <property type="evidence" value="ECO:0007669"/>
    <property type="project" value="UniProtKB-UniRule"/>
</dbReference>
<evidence type="ECO:0000256" key="1">
    <source>
        <dbReference type="ARBA" id="ARBA00002274"/>
    </source>
</evidence>
<comment type="function">
    <text evidence="1 13">Transfers the gamma-phosphate of ATP to the 4'-position of a tetraacyldisaccharide 1-phosphate intermediate (termed DS-1-P) to form tetraacyldisaccharide 1,4'-bis-phosphate (lipid IVA).</text>
</comment>
<keyword evidence="10 13" id="KW-0067">ATP-binding</keyword>
<sequence length="333" mass="35750">MSLAETLQAGWYGEGRLPWWCYPLAVLYGSVVALRRALYRYGVLRAVRLPSPVIVVGNVTAGGTGKTPLTLALIDALRERGYRPGVVSRGYGGSQHGSSLLDESPDPGEVGDEPCLIRTSGAPVAIGRDRPAAAQLLLNGGCNVIIADDGLQHYRLARDLEICVIDGERRFGNARLLPAGPLRESLRRLQQVDFRVCNGGKPQAGEVPMRLSGGIARTLCDGREQALASFAGMRVHAVAAIGHPQRFFASLAVQGLDVIAHPFPDHHAFTPEDLAFGDDLPVLMTEKDAVKCRLFALPNWWSAPVKADLPASFYADLCAKLAARVQAQAIALS</sequence>
<evidence type="ECO:0000256" key="10">
    <source>
        <dbReference type="ARBA" id="ARBA00022840"/>
    </source>
</evidence>
<dbReference type="OrthoDB" id="9766423at2"/>
<dbReference type="NCBIfam" id="TIGR00682">
    <property type="entry name" value="lpxK"/>
    <property type="match status" value="1"/>
</dbReference>
<comment type="catalytic activity">
    <reaction evidence="13">
        <text>a lipid A disaccharide + ATP = a lipid IVA + ADP + H(+)</text>
        <dbReference type="Rhea" id="RHEA:67840"/>
        <dbReference type="ChEBI" id="CHEBI:15378"/>
        <dbReference type="ChEBI" id="CHEBI:30616"/>
        <dbReference type="ChEBI" id="CHEBI:176343"/>
        <dbReference type="ChEBI" id="CHEBI:176425"/>
        <dbReference type="ChEBI" id="CHEBI:456216"/>
        <dbReference type="EC" id="2.7.1.130"/>
    </reaction>
</comment>
<evidence type="ECO:0000313" key="16">
    <source>
        <dbReference type="Proteomes" id="UP000274358"/>
    </source>
</evidence>
<evidence type="ECO:0000256" key="6">
    <source>
        <dbReference type="ARBA" id="ARBA00022556"/>
    </source>
</evidence>
<dbReference type="GO" id="GO:0009244">
    <property type="term" value="P:lipopolysaccharide core region biosynthetic process"/>
    <property type="evidence" value="ECO:0007669"/>
    <property type="project" value="TreeGrafter"/>
</dbReference>
<feature type="binding site" evidence="13">
    <location>
        <begin position="60"/>
        <end position="67"/>
    </location>
    <ligand>
        <name>ATP</name>
        <dbReference type="ChEBI" id="CHEBI:30616"/>
    </ligand>
</feature>
<dbReference type="PANTHER" id="PTHR42724:SF1">
    <property type="entry name" value="TETRAACYLDISACCHARIDE 4'-KINASE, MITOCHONDRIAL-RELATED"/>
    <property type="match status" value="1"/>
</dbReference>
<dbReference type="HAMAP" id="MF_00409">
    <property type="entry name" value="LpxK"/>
    <property type="match status" value="1"/>
</dbReference>
<dbReference type="GO" id="GO:0005524">
    <property type="term" value="F:ATP binding"/>
    <property type="evidence" value="ECO:0007669"/>
    <property type="project" value="UniProtKB-UniRule"/>
</dbReference>
<dbReference type="InterPro" id="IPR003758">
    <property type="entry name" value="LpxK"/>
</dbReference>
<proteinExistence type="inferred from homology"/>
<evidence type="ECO:0000313" key="15">
    <source>
        <dbReference type="EMBL" id="RUL79790.1"/>
    </source>
</evidence>
<comment type="caution">
    <text evidence="15">The sequence shown here is derived from an EMBL/GenBank/DDBJ whole genome shotgun (WGS) entry which is preliminary data.</text>
</comment>
<dbReference type="SUPFAM" id="SSF52540">
    <property type="entry name" value="P-loop containing nucleoside triphosphate hydrolases"/>
    <property type="match status" value="1"/>
</dbReference>
<dbReference type="AlphaFoldDB" id="A0A432MAM5"/>
<evidence type="ECO:0000256" key="9">
    <source>
        <dbReference type="ARBA" id="ARBA00022777"/>
    </source>
</evidence>
<keyword evidence="11 13" id="KW-0443">Lipid metabolism</keyword>
<evidence type="ECO:0000256" key="11">
    <source>
        <dbReference type="ARBA" id="ARBA00023098"/>
    </source>
</evidence>